<protein>
    <submittedName>
        <fullName evidence="1">Uncharacterized protein DUF4192</fullName>
    </submittedName>
</protein>
<evidence type="ECO:0000313" key="1">
    <source>
        <dbReference type="EMBL" id="TDP28397.1"/>
    </source>
</evidence>
<name>A0A4R6NY97_NOCIG</name>
<keyword evidence="2" id="KW-1185">Reference proteome</keyword>
<sequence>MFTRFRDRRRCEFDSVATDQASPVRQLRSIPDAPNPDLVDVVRSHLTDAVARDRDERAAARSPDRVLDLQRERTVWLLFQISTAQEEPVGAQNLAWAVALLRDRTIRDIMYGLARSEYHGAAEALWLQIAAATHGHDRAEAVTLFAYSAYHHDHTALARTALATALDADPTHPIAVLLATALDERLPPQQIRALAEAAVVIAADLGIDIT</sequence>
<dbReference type="AlphaFoldDB" id="A0A4R6NY97"/>
<evidence type="ECO:0000313" key="2">
    <source>
        <dbReference type="Proteomes" id="UP000295087"/>
    </source>
</evidence>
<proteinExistence type="predicted"/>
<dbReference type="EMBL" id="SNXK01000017">
    <property type="protein sequence ID" value="TDP28397.1"/>
    <property type="molecule type" value="Genomic_DNA"/>
</dbReference>
<dbReference type="Pfam" id="PF13830">
    <property type="entry name" value="DUF4192"/>
    <property type="match status" value="1"/>
</dbReference>
<dbReference type="InterPro" id="IPR025447">
    <property type="entry name" value="DUF4192"/>
</dbReference>
<gene>
    <name evidence="1" type="ORF">DFR75_11710</name>
</gene>
<comment type="caution">
    <text evidence="1">The sequence shown here is derived from an EMBL/GenBank/DDBJ whole genome shotgun (WGS) entry which is preliminary data.</text>
</comment>
<reference evidence="1 2" key="1">
    <citation type="submission" date="2019-03" db="EMBL/GenBank/DDBJ databases">
        <title>Genomic Encyclopedia of Type Strains, Phase IV (KMG-IV): sequencing the most valuable type-strain genomes for metagenomic binning, comparative biology and taxonomic classification.</title>
        <authorList>
            <person name="Goeker M."/>
        </authorList>
    </citation>
    <scope>NUCLEOTIDE SEQUENCE [LARGE SCALE GENOMIC DNA]</scope>
    <source>
        <strain evidence="1 2">DSM 44496</strain>
    </source>
</reference>
<accession>A0A4R6NY97</accession>
<organism evidence="1 2">
    <name type="scientific">Nocardia ignorata</name>
    <dbReference type="NCBI Taxonomy" id="145285"/>
    <lineage>
        <taxon>Bacteria</taxon>
        <taxon>Bacillati</taxon>
        <taxon>Actinomycetota</taxon>
        <taxon>Actinomycetes</taxon>
        <taxon>Mycobacteriales</taxon>
        <taxon>Nocardiaceae</taxon>
        <taxon>Nocardia</taxon>
    </lineage>
</organism>
<dbReference type="Proteomes" id="UP000295087">
    <property type="component" value="Unassembled WGS sequence"/>
</dbReference>